<comment type="caution">
    <text evidence="3">The sequence shown here is derived from an EMBL/GenBank/DDBJ whole genome shotgun (WGS) entry which is preliminary data.</text>
</comment>
<dbReference type="AlphaFoldDB" id="A0A9D2LE19"/>
<reference evidence="3" key="2">
    <citation type="submission" date="2021-04" db="EMBL/GenBank/DDBJ databases">
        <authorList>
            <person name="Gilroy R."/>
        </authorList>
    </citation>
    <scope>NUCLEOTIDE SEQUENCE</scope>
    <source>
        <strain evidence="3">ChiHjej13B12-24818</strain>
    </source>
</reference>
<dbReference type="SMART" id="SM00507">
    <property type="entry name" value="HNHc"/>
    <property type="match status" value="1"/>
</dbReference>
<proteinExistence type="predicted"/>
<feature type="region of interest" description="Disordered" evidence="1">
    <location>
        <begin position="421"/>
        <end position="567"/>
    </location>
</feature>
<feature type="compositionally biased region" description="Low complexity" evidence="1">
    <location>
        <begin position="484"/>
        <end position="494"/>
    </location>
</feature>
<evidence type="ECO:0000256" key="1">
    <source>
        <dbReference type="SAM" id="MobiDB-lite"/>
    </source>
</evidence>
<sequence>MTITERPSSAAEGEDLPRRALEAVCARGPIGLAEEIGDATHLLVELLREPQNLFDPEEHGSHDYTQLLGRIHEAGSALGALQAHTVVSHAAATRREDRRAARDQAAHEADVIAPQARTDDRADQRSGKDLSLITRRSPSEASHALRASRRLVESMPNLLGALTDGKITADIAHKAASKAGSLEPEECRELDRLLGERLPDLDGAGTRRWGQEISAAIQGLDPDGAVGRHQRARRERCVTLRPGEHGMATLSARLPGIDAAQAHKRLSLEAERLRADGDRRGHQAIMADVLVDTILGRDDQMDPTTLDIGLIITDRALFSPDDGEIAQVEGYGAVPAEAVREQLRAALRDPKAPQEDRYGPDGPTVRAVLRRLYTHPTSGELVAVESKAKVFPSALARFLRWRDLSCRGPFCNAAIRQSDHIVPRSTGGPTSIDNGQGACAHDNGKEEHFRSVRRIPQPPGGGHRVEWTSPNGISRTTSPPPLTRPSRTPAAEPEASPPRAGPREDSPPDGGTLEGPPDGGTLKDGTASEAARPDAPPEATPPDFLPPDDAGPGAQPDGQPPEPDQRE</sequence>
<gene>
    <name evidence="3" type="ORF">H9786_10095</name>
</gene>
<dbReference type="InterPro" id="IPR002711">
    <property type="entry name" value="HNH"/>
</dbReference>
<keyword evidence="3" id="KW-0540">Nuclease</keyword>
<dbReference type="InterPro" id="IPR003615">
    <property type="entry name" value="HNH_nuc"/>
</dbReference>
<reference evidence="3" key="1">
    <citation type="journal article" date="2021" name="PeerJ">
        <title>Extensive microbial diversity within the chicken gut microbiome revealed by metagenomics and culture.</title>
        <authorList>
            <person name="Gilroy R."/>
            <person name="Ravi A."/>
            <person name="Getino M."/>
            <person name="Pursley I."/>
            <person name="Horton D.L."/>
            <person name="Alikhan N.F."/>
            <person name="Baker D."/>
            <person name="Gharbi K."/>
            <person name="Hall N."/>
            <person name="Watson M."/>
            <person name="Adriaenssens E.M."/>
            <person name="Foster-Nyarko E."/>
            <person name="Jarju S."/>
            <person name="Secka A."/>
            <person name="Antonio M."/>
            <person name="Oren A."/>
            <person name="Chaudhuri R.R."/>
            <person name="La Ragione R."/>
            <person name="Hildebrand F."/>
            <person name="Pallen M.J."/>
        </authorList>
    </citation>
    <scope>NUCLEOTIDE SEQUENCE</scope>
    <source>
        <strain evidence="3">ChiHjej13B12-24818</strain>
    </source>
</reference>
<dbReference type="GO" id="GO:0008270">
    <property type="term" value="F:zinc ion binding"/>
    <property type="evidence" value="ECO:0007669"/>
    <property type="project" value="InterPro"/>
</dbReference>
<feature type="compositionally biased region" description="Pro residues" evidence="1">
    <location>
        <begin position="534"/>
        <end position="545"/>
    </location>
</feature>
<keyword evidence="3" id="KW-0255">Endonuclease</keyword>
<dbReference type="EMBL" id="DWZH01000079">
    <property type="protein sequence ID" value="HJB10859.1"/>
    <property type="molecule type" value="Genomic_DNA"/>
</dbReference>
<feature type="compositionally biased region" description="Basic and acidic residues" evidence="1">
    <location>
        <begin position="93"/>
        <end position="110"/>
    </location>
</feature>
<dbReference type="Pfam" id="PF01844">
    <property type="entry name" value="HNH"/>
    <property type="match status" value="1"/>
</dbReference>
<feature type="domain" description="HNH nuclease" evidence="2">
    <location>
        <begin position="394"/>
        <end position="444"/>
    </location>
</feature>
<dbReference type="CDD" id="cd00085">
    <property type="entry name" value="HNHc"/>
    <property type="match status" value="1"/>
</dbReference>
<organism evidence="3 4">
    <name type="scientific">Candidatus Brachybacterium merdavium</name>
    <dbReference type="NCBI Taxonomy" id="2838513"/>
    <lineage>
        <taxon>Bacteria</taxon>
        <taxon>Bacillati</taxon>
        <taxon>Actinomycetota</taxon>
        <taxon>Actinomycetes</taxon>
        <taxon>Micrococcales</taxon>
        <taxon>Dermabacteraceae</taxon>
        <taxon>Brachybacterium</taxon>
    </lineage>
</organism>
<feature type="compositionally biased region" description="Basic and acidic residues" evidence="1">
    <location>
        <begin position="117"/>
        <end position="128"/>
    </location>
</feature>
<evidence type="ECO:0000259" key="2">
    <source>
        <dbReference type="SMART" id="SM00507"/>
    </source>
</evidence>
<keyword evidence="3" id="KW-0378">Hydrolase</keyword>
<feature type="compositionally biased region" description="Low complexity" evidence="1">
    <location>
        <begin position="547"/>
        <end position="557"/>
    </location>
</feature>
<protein>
    <submittedName>
        <fullName evidence="3">HNH endonuclease</fullName>
    </submittedName>
</protein>
<dbReference type="GO" id="GO:0004519">
    <property type="term" value="F:endonuclease activity"/>
    <property type="evidence" value="ECO:0007669"/>
    <property type="project" value="UniProtKB-KW"/>
</dbReference>
<accession>A0A9D2LE19</accession>
<feature type="region of interest" description="Disordered" evidence="1">
    <location>
        <begin position="91"/>
        <end position="143"/>
    </location>
</feature>
<evidence type="ECO:0000313" key="4">
    <source>
        <dbReference type="Proteomes" id="UP000823823"/>
    </source>
</evidence>
<evidence type="ECO:0000313" key="3">
    <source>
        <dbReference type="EMBL" id="HJB10859.1"/>
    </source>
</evidence>
<dbReference type="Proteomes" id="UP000823823">
    <property type="component" value="Unassembled WGS sequence"/>
</dbReference>
<dbReference type="GO" id="GO:0003676">
    <property type="term" value="F:nucleic acid binding"/>
    <property type="evidence" value="ECO:0007669"/>
    <property type="project" value="InterPro"/>
</dbReference>
<name>A0A9D2LE19_9MICO</name>
<feature type="compositionally biased region" description="Pro residues" evidence="1">
    <location>
        <begin position="558"/>
        <end position="567"/>
    </location>
</feature>